<dbReference type="Gene3D" id="2.40.30.260">
    <property type="match status" value="1"/>
</dbReference>
<keyword evidence="5" id="KW-0520">NAD</keyword>
<keyword evidence="3" id="KW-0819">tRNA processing</keyword>
<dbReference type="PANTHER" id="PTHR11806:SF0">
    <property type="entry name" value="PROTEIN MTO1 HOMOLOG, MITOCHONDRIAL"/>
    <property type="match status" value="1"/>
</dbReference>
<evidence type="ECO:0000256" key="5">
    <source>
        <dbReference type="ARBA" id="ARBA00023027"/>
    </source>
</evidence>
<dbReference type="InterPro" id="IPR040131">
    <property type="entry name" value="MnmG_N"/>
</dbReference>
<protein>
    <recommendedName>
        <fullName evidence="7">MnmG N-terminal domain-containing protein</fullName>
    </recommendedName>
</protein>
<evidence type="ECO:0000256" key="6">
    <source>
        <dbReference type="ARBA" id="ARBA00025948"/>
    </source>
</evidence>
<organism evidence="8 9">
    <name type="scientific">Bergeyella porcorum</name>
    <dbReference type="NCBI Taxonomy" id="1735111"/>
    <lineage>
        <taxon>Bacteria</taxon>
        <taxon>Pseudomonadati</taxon>
        <taxon>Bacteroidota</taxon>
        <taxon>Flavobacteriia</taxon>
        <taxon>Flavobacteriales</taxon>
        <taxon>Weeksellaceae</taxon>
        <taxon>Bergeyella</taxon>
    </lineage>
</organism>
<dbReference type="GO" id="GO:0050660">
    <property type="term" value="F:flavin adenine dinucleotide binding"/>
    <property type="evidence" value="ECO:0007669"/>
    <property type="project" value="InterPro"/>
</dbReference>
<evidence type="ECO:0000256" key="2">
    <source>
        <dbReference type="ARBA" id="ARBA00022630"/>
    </source>
</evidence>
<name>A0AAU0F196_9FLAO</name>
<reference evidence="8" key="1">
    <citation type="submission" date="2023-10" db="EMBL/GenBank/DDBJ databases">
        <title>Characterization and whole genome sequencing of a novel strain of Bergeyella porcorum QD2021 isolated from pig.</title>
        <authorList>
            <person name="Liu G."/>
            <person name="Chen C."/>
            <person name="Han X."/>
        </authorList>
    </citation>
    <scope>NUCLEOTIDE SEQUENCE</scope>
    <source>
        <strain evidence="8">QD2021</strain>
    </source>
</reference>
<dbReference type="GO" id="GO:0030488">
    <property type="term" value="P:tRNA methylation"/>
    <property type="evidence" value="ECO:0007669"/>
    <property type="project" value="TreeGrafter"/>
</dbReference>
<dbReference type="GO" id="GO:0005829">
    <property type="term" value="C:cytosol"/>
    <property type="evidence" value="ECO:0007669"/>
    <property type="project" value="TreeGrafter"/>
</dbReference>
<dbReference type="InterPro" id="IPR036188">
    <property type="entry name" value="FAD/NAD-bd_sf"/>
</dbReference>
<dbReference type="Pfam" id="PF01134">
    <property type="entry name" value="GIDA"/>
    <property type="match status" value="1"/>
</dbReference>
<dbReference type="KEGG" id="bpor:BPO_1453"/>
<comment type="subunit">
    <text evidence="6">Homodimer. Heterotetramer of two MnmE and two MnmG subunits.</text>
</comment>
<comment type="cofactor">
    <cofactor evidence="1">
        <name>FAD</name>
        <dbReference type="ChEBI" id="CHEBI:57692"/>
    </cofactor>
</comment>
<dbReference type="AlphaFoldDB" id="A0AAU0F196"/>
<dbReference type="PANTHER" id="PTHR11806">
    <property type="entry name" value="GLUCOSE INHIBITED DIVISION PROTEIN A"/>
    <property type="match status" value="1"/>
</dbReference>
<dbReference type="EMBL" id="CP136426">
    <property type="protein sequence ID" value="WOC52100.1"/>
    <property type="molecule type" value="Genomic_DNA"/>
</dbReference>
<feature type="domain" description="MnmG N-terminal" evidence="7">
    <location>
        <begin position="1"/>
        <end position="137"/>
    </location>
</feature>
<proteinExistence type="predicted"/>
<keyword evidence="4" id="KW-0274">FAD</keyword>
<evidence type="ECO:0000259" key="7">
    <source>
        <dbReference type="Pfam" id="PF01134"/>
    </source>
</evidence>
<gene>
    <name evidence="8" type="ORF">BPO_1453</name>
</gene>
<evidence type="ECO:0000256" key="3">
    <source>
        <dbReference type="ARBA" id="ARBA00022694"/>
    </source>
</evidence>
<keyword evidence="2" id="KW-0285">Flavoprotein</keyword>
<dbReference type="GO" id="GO:0002098">
    <property type="term" value="P:tRNA wobble uridine modification"/>
    <property type="evidence" value="ECO:0007669"/>
    <property type="project" value="TreeGrafter"/>
</dbReference>
<evidence type="ECO:0000256" key="4">
    <source>
        <dbReference type="ARBA" id="ARBA00022827"/>
    </source>
</evidence>
<evidence type="ECO:0000313" key="8">
    <source>
        <dbReference type="EMBL" id="WOC52100.1"/>
    </source>
</evidence>
<evidence type="ECO:0000313" key="9">
    <source>
        <dbReference type="Proteomes" id="UP001432059"/>
    </source>
</evidence>
<evidence type="ECO:0000256" key="1">
    <source>
        <dbReference type="ARBA" id="ARBA00001974"/>
    </source>
</evidence>
<dbReference type="InterPro" id="IPR002218">
    <property type="entry name" value="MnmG-rel"/>
</dbReference>
<dbReference type="SUPFAM" id="SSF51905">
    <property type="entry name" value="FAD/NAD(P)-binding domain"/>
    <property type="match status" value="1"/>
</dbReference>
<sequence length="154" mass="17258">MVKSLIIENNCVAGVVTSIGVEFRAKSLSLPMEPSLMDLSISEKSNSAVVEWANLKLWNYRAIVSLGFDAGRMKTGTPVRVDGRSIDFSKMEEQKGDENPQKFSYLDTPKLTEQRSCYITYTNETVHEILREGLIEARCSMELFKVSGQDIAQV</sequence>
<keyword evidence="9" id="KW-1185">Reference proteome</keyword>
<accession>A0AAU0F196</accession>
<dbReference type="Proteomes" id="UP001432059">
    <property type="component" value="Chromosome"/>
</dbReference>